<organism evidence="1 2">
    <name type="scientific">Kribbella rubisoli</name>
    <dbReference type="NCBI Taxonomy" id="3075929"/>
    <lineage>
        <taxon>Bacteria</taxon>
        <taxon>Bacillati</taxon>
        <taxon>Actinomycetota</taxon>
        <taxon>Actinomycetes</taxon>
        <taxon>Propionibacteriales</taxon>
        <taxon>Kribbellaceae</taxon>
        <taxon>Kribbella</taxon>
    </lineage>
</organism>
<name>A0A4Q7X933_9ACTN</name>
<proteinExistence type="predicted"/>
<evidence type="ECO:0000313" key="2">
    <source>
        <dbReference type="Proteomes" id="UP000292027"/>
    </source>
</evidence>
<accession>A0A4Q7X933</accession>
<sequence>MAHYLFNLTKTAPGQSLPDQAAAFLRSTRWPIDPTEPHAQALTSGDQVLIYLGPPDRVFIAHAELASPWTDATHDVLLTHIEHWTPPVPMETVLAAIPPTENAQADFPRAVVRITCTEYESALSAATN</sequence>
<dbReference type="OrthoDB" id="3825342at2"/>
<dbReference type="RefSeq" id="WP_130441695.1">
    <property type="nucleotide sequence ID" value="NZ_SHKR01000011.1"/>
</dbReference>
<dbReference type="EMBL" id="SHKR01000011">
    <property type="protein sequence ID" value="RZU19660.1"/>
    <property type="molecule type" value="Genomic_DNA"/>
</dbReference>
<comment type="caution">
    <text evidence="1">The sequence shown here is derived from an EMBL/GenBank/DDBJ whole genome shotgun (WGS) entry which is preliminary data.</text>
</comment>
<protein>
    <recommendedName>
        <fullName evidence="3">EVE domain-containing protein</fullName>
    </recommendedName>
</protein>
<keyword evidence="2" id="KW-1185">Reference proteome</keyword>
<evidence type="ECO:0000313" key="1">
    <source>
        <dbReference type="EMBL" id="RZU19660.1"/>
    </source>
</evidence>
<evidence type="ECO:0008006" key="3">
    <source>
        <dbReference type="Google" id="ProtNLM"/>
    </source>
</evidence>
<dbReference type="Proteomes" id="UP000292027">
    <property type="component" value="Unassembled WGS sequence"/>
</dbReference>
<gene>
    <name evidence="1" type="ORF">EV645_1876</name>
</gene>
<reference evidence="1 2" key="1">
    <citation type="journal article" date="2015" name="Stand. Genomic Sci.">
        <title>Genomic Encyclopedia of Bacterial and Archaeal Type Strains, Phase III: the genomes of soil and plant-associated and newly described type strains.</title>
        <authorList>
            <person name="Whitman W.B."/>
            <person name="Woyke T."/>
            <person name="Klenk H.P."/>
            <person name="Zhou Y."/>
            <person name="Lilburn T.G."/>
            <person name="Beck B.J."/>
            <person name="De Vos P."/>
            <person name="Vandamme P."/>
            <person name="Eisen J.A."/>
            <person name="Garrity G."/>
            <person name="Hugenholtz P."/>
            <person name="Kyrpides N.C."/>
        </authorList>
    </citation>
    <scope>NUCLEOTIDE SEQUENCE [LARGE SCALE GENOMIC DNA]</scope>
    <source>
        <strain evidence="1 2">VKM Ac-2540</strain>
    </source>
</reference>
<dbReference type="AlphaFoldDB" id="A0A4Q7X933"/>